<feature type="transmembrane region" description="Helical" evidence="8">
    <location>
        <begin position="122"/>
        <end position="141"/>
    </location>
</feature>
<reference evidence="9 10" key="1">
    <citation type="journal article" date="2012" name="J. Bacteriol.">
        <title>Draft Genome Sequences for Two Metal-Reducing Pelosinus fermentans Strains Isolated from a Cr(VI)-Contaminated Site and for Type Strain R7.</title>
        <authorList>
            <person name="Brown S.D."/>
            <person name="Podar M."/>
            <person name="Klingeman D.M."/>
            <person name="Johnson C.M."/>
            <person name="Yang Z.K."/>
            <person name="Utturkar S.M."/>
            <person name="Land M.L."/>
            <person name="Mosher J.J."/>
            <person name="Hurt R.A.Jr."/>
            <person name="Phelps T.J."/>
            <person name="Palumbo A.V."/>
            <person name="Arkin A.P."/>
            <person name="Hazen T.C."/>
            <person name="Elias D.A."/>
        </authorList>
    </citation>
    <scope>NUCLEOTIDE SEQUENCE [LARGE SCALE GENOMIC DNA]</scope>
    <source>
        <strain evidence="9 10">B4</strain>
    </source>
</reference>
<evidence type="ECO:0000256" key="1">
    <source>
        <dbReference type="ARBA" id="ARBA00004651"/>
    </source>
</evidence>
<dbReference type="InterPro" id="IPR000522">
    <property type="entry name" value="ABC_transptr_permease_BtuC"/>
</dbReference>
<evidence type="ECO:0000313" key="9">
    <source>
        <dbReference type="EMBL" id="EIW20328.1"/>
    </source>
</evidence>
<keyword evidence="10" id="KW-1185">Reference proteome</keyword>
<dbReference type="Proteomes" id="UP000004324">
    <property type="component" value="Unassembled WGS sequence"/>
</dbReference>
<evidence type="ECO:0000256" key="7">
    <source>
        <dbReference type="ARBA" id="ARBA00023136"/>
    </source>
</evidence>
<dbReference type="GO" id="GO:0005886">
    <property type="term" value="C:plasma membrane"/>
    <property type="evidence" value="ECO:0007669"/>
    <property type="project" value="UniProtKB-SubCell"/>
</dbReference>
<dbReference type="FunFam" id="1.10.3470.10:FF:000001">
    <property type="entry name" value="Vitamin B12 ABC transporter permease BtuC"/>
    <property type="match status" value="1"/>
</dbReference>
<dbReference type="OrthoDB" id="9811721at2"/>
<feature type="transmembrane region" description="Helical" evidence="8">
    <location>
        <begin position="279"/>
        <end position="304"/>
    </location>
</feature>
<proteinExistence type="inferred from homology"/>
<keyword evidence="4" id="KW-1003">Cell membrane</keyword>
<dbReference type="Gene3D" id="1.10.3470.10">
    <property type="entry name" value="ABC transporter involved in vitamin B12 uptake, BtuC"/>
    <property type="match status" value="1"/>
</dbReference>
<comment type="subcellular location">
    <subcellularLocation>
        <location evidence="1">Cell membrane</location>
        <topology evidence="1">Multi-pass membrane protein</topology>
    </subcellularLocation>
</comment>
<evidence type="ECO:0000256" key="2">
    <source>
        <dbReference type="ARBA" id="ARBA00007935"/>
    </source>
</evidence>
<sequence>MREVAIDPRGTWRTGISIIGLVALVAALFWGIRVGTVPFSAYDIWNVFIAPASNEAYQIIYNIRVPRVLVGALTGINLALAGCILQGVLRNPLADPGIIGVSAGAGLAAMSVMILWPGLMALVPAAAFVGALLAAGIVFLLSWDRGIQPLRLILAGVALAAFFGGGMSALMVFHSDKVQGTVNWMAGGFQGRSWNHVQMILPYSLIGVLGTMLSYRHLNALQLGDEVAKGLGIRVEKARFFLVVLAALLAASAVSVAGLLGFVGLIIPHIARMLVGSDFEYLMPCAAVLGATIVVAADTVARTIFSPVEVPVGIFMAFLGAPFFIYLLRKGMRR</sequence>
<evidence type="ECO:0000256" key="5">
    <source>
        <dbReference type="ARBA" id="ARBA00022692"/>
    </source>
</evidence>
<comment type="similarity">
    <text evidence="2">Belongs to the binding-protein-dependent transport system permease family. FecCD subfamily.</text>
</comment>
<dbReference type="InterPro" id="IPR037294">
    <property type="entry name" value="ABC_BtuC-like"/>
</dbReference>
<feature type="transmembrane region" description="Helical" evidence="8">
    <location>
        <begin position="96"/>
        <end position="116"/>
    </location>
</feature>
<evidence type="ECO:0000256" key="6">
    <source>
        <dbReference type="ARBA" id="ARBA00022989"/>
    </source>
</evidence>
<organism evidence="9 10">
    <name type="scientific">Pelosinus fermentans B4</name>
    <dbReference type="NCBI Taxonomy" id="1149862"/>
    <lineage>
        <taxon>Bacteria</taxon>
        <taxon>Bacillati</taxon>
        <taxon>Bacillota</taxon>
        <taxon>Negativicutes</taxon>
        <taxon>Selenomonadales</taxon>
        <taxon>Sporomusaceae</taxon>
        <taxon>Pelosinus</taxon>
    </lineage>
</organism>
<dbReference type="PANTHER" id="PTHR30472">
    <property type="entry name" value="FERRIC ENTEROBACTIN TRANSPORT SYSTEM PERMEASE PROTEIN"/>
    <property type="match status" value="1"/>
</dbReference>
<feature type="transmembrane region" description="Helical" evidence="8">
    <location>
        <begin position="68"/>
        <end position="89"/>
    </location>
</feature>
<evidence type="ECO:0000256" key="8">
    <source>
        <dbReference type="SAM" id="Phobius"/>
    </source>
</evidence>
<evidence type="ECO:0000256" key="3">
    <source>
        <dbReference type="ARBA" id="ARBA00022448"/>
    </source>
</evidence>
<dbReference type="GO" id="GO:0022857">
    <property type="term" value="F:transmembrane transporter activity"/>
    <property type="evidence" value="ECO:0007669"/>
    <property type="project" value="InterPro"/>
</dbReference>
<keyword evidence="7 8" id="KW-0472">Membrane</keyword>
<evidence type="ECO:0000313" key="10">
    <source>
        <dbReference type="Proteomes" id="UP000004324"/>
    </source>
</evidence>
<feature type="transmembrane region" description="Helical" evidence="8">
    <location>
        <begin position="153"/>
        <end position="173"/>
    </location>
</feature>
<keyword evidence="5 8" id="KW-0812">Transmembrane</keyword>
<dbReference type="RefSeq" id="WP_007931078.1">
    <property type="nucleotide sequence ID" value="NZ_AKVJ01000007.1"/>
</dbReference>
<dbReference type="CDD" id="cd06550">
    <property type="entry name" value="TM_ABC_iron-siderophores_like"/>
    <property type="match status" value="1"/>
</dbReference>
<comment type="caution">
    <text evidence="9">The sequence shown here is derived from an EMBL/GenBank/DDBJ whole genome shotgun (WGS) entry which is preliminary data.</text>
</comment>
<dbReference type="EMBL" id="AKVJ01000007">
    <property type="protein sequence ID" value="EIW20328.1"/>
    <property type="molecule type" value="Genomic_DNA"/>
</dbReference>
<feature type="transmembrane region" description="Helical" evidence="8">
    <location>
        <begin position="240"/>
        <end position="267"/>
    </location>
</feature>
<keyword evidence="6 8" id="KW-1133">Transmembrane helix</keyword>
<dbReference type="Pfam" id="PF01032">
    <property type="entry name" value="FecCD"/>
    <property type="match status" value="1"/>
</dbReference>
<dbReference type="SUPFAM" id="SSF81345">
    <property type="entry name" value="ABC transporter involved in vitamin B12 uptake, BtuC"/>
    <property type="match status" value="1"/>
</dbReference>
<feature type="transmembrane region" description="Helical" evidence="8">
    <location>
        <begin position="12"/>
        <end position="32"/>
    </location>
</feature>
<dbReference type="PANTHER" id="PTHR30472:SF68">
    <property type="entry name" value="FERRICHROME TRANSPORT SYSTEM PERMEASE PROTEIN FHUB"/>
    <property type="match status" value="1"/>
</dbReference>
<protein>
    <submittedName>
        <fullName evidence="9">ABC-type transporter, integral membrane subunit</fullName>
    </submittedName>
</protein>
<keyword evidence="3" id="KW-0813">Transport</keyword>
<dbReference type="GO" id="GO:0033214">
    <property type="term" value="P:siderophore-iron import into cell"/>
    <property type="evidence" value="ECO:0007669"/>
    <property type="project" value="TreeGrafter"/>
</dbReference>
<evidence type="ECO:0000256" key="4">
    <source>
        <dbReference type="ARBA" id="ARBA00022475"/>
    </source>
</evidence>
<dbReference type="AlphaFoldDB" id="I8RJV0"/>
<feature type="transmembrane region" description="Helical" evidence="8">
    <location>
        <begin position="310"/>
        <end position="328"/>
    </location>
</feature>
<name>I8RJV0_9FIRM</name>
<dbReference type="PATRIC" id="fig|1149862.3.peg.573"/>
<gene>
    <name evidence="9" type="ORF">FB4_2292</name>
</gene>
<accession>I8RJV0</accession>